<keyword evidence="3 8" id="KW-0812">Transmembrane</keyword>
<evidence type="ECO:0000256" key="4">
    <source>
        <dbReference type="ARBA" id="ARBA00022989"/>
    </source>
</evidence>
<comment type="subcellular location">
    <subcellularLocation>
        <location evidence="1">Membrane</location>
        <topology evidence="1">Multi-pass membrane protein</topology>
    </subcellularLocation>
</comment>
<evidence type="ECO:0000256" key="6">
    <source>
        <dbReference type="ARBA" id="ARBA00023136"/>
    </source>
</evidence>
<dbReference type="AlphaFoldDB" id="A0A1I8EU06"/>
<feature type="domain" description="Potassium channel" evidence="10">
    <location>
        <begin position="106"/>
        <end position="146"/>
    </location>
</feature>
<evidence type="ECO:0000259" key="10">
    <source>
        <dbReference type="Pfam" id="PF07885"/>
    </source>
</evidence>
<feature type="domain" description="Potassium channel" evidence="10">
    <location>
        <begin position="177"/>
        <end position="252"/>
    </location>
</feature>
<feature type="transmembrane region" description="Helical" evidence="9">
    <location>
        <begin position="117"/>
        <end position="140"/>
    </location>
</feature>
<feature type="transmembrane region" description="Helical" evidence="9">
    <location>
        <begin position="169"/>
        <end position="190"/>
    </location>
</feature>
<dbReference type="Gene3D" id="1.10.287.70">
    <property type="match status" value="2"/>
</dbReference>
<evidence type="ECO:0000256" key="8">
    <source>
        <dbReference type="RuleBase" id="RU003857"/>
    </source>
</evidence>
<evidence type="ECO:0000313" key="11">
    <source>
        <dbReference type="WBParaSite" id="maker-PairedContig_4962-snap-gene-0.13-mRNA-1"/>
    </source>
</evidence>
<evidence type="ECO:0000256" key="2">
    <source>
        <dbReference type="ARBA" id="ARBA00022448"/>
    </source>
</evidence>
<proteinExistence type="inferred from homology"/>
<comment type="similarity">
    <text evidence="8">Belongs to the two pore domain potassium channel (TC 1.A.1.8) family.</text>
</comment>
<dbReference type="PRINTS" id="PR01333">
    <property type="entry name" value="2POREKCHANEL"/>
</dbReference>
<dbReference type="GO" id="GO:0022841">
    <property type="term" value="F:potassium ion leak channel activity"/>
    <property type="evidence" value="ECO:0007669"/>
    <property type="project" value="TreeGrafter"/>
</dbReference>
<dbReference type="SUPFAM" id="SSF81324">
    <property type="entry name" value="Voltage-gated potassium channels"/>
    <property type="match status" value="2"/>
</dbReference>
<keyword evidence="2 8" id="KW-0813">Transport</keyword>
<dbReference type="InterPro" id="IPR003280">
    <property type="entry name" value="2pore_dom_K_chnl"/>
</dbReference>
<dbReference type="InterPro" id="IPR013099">
    <property type="entry name" value="K_chnl_dom"/>
</dbReference>
<evidence type="ECO:0000256" key="3">
    <source>
        <dbReference type="ARBA" id="ARBA00022692"/>
    </source>
</evidence>
<keyword evidence="5 8" id="KW-0406">Ion transport</keyword>
<feature type="transmembrane region" description="Helical" evidence="9">
    <location>
        <begin position="20"/>
        <end position="43"/>
    </location>
</feature>
<evidence type="ECO:0000256" key="5">
    <source>
        <dbReference type="ARBA" id="ARBA00023065"/>
    </source>
</evidence>
<protein>
    <recommendedName>
        <fullName evidence="10">Potassium channel domain-containing protein</fullName>
    </recommendedName>
</protein>
<dbReference type="PANTHER" id="PTHR11003">
    <property type="entry name" value="POTASSIUM CHANNEL, SUBFAMILY K"/>
    <property type="match status" value="1"/>
</dbReference>
<dbReference type="GO" id="GO:0015271">
    <property type="term" value="F:outward rectifier potassium channel activity"/>
    <property type="evidence" value="ECO:0007669"/>
    <property type="project" value="TreeGrafter"/>
</dbReference>
<evidence type="ECO:0000256" key="9">
    <source>
        <dbReference type="SAM" id="Phobius"/>
    </source>
</evidence>
<accession>A0A1I8EU06</accession>
<feature type="transmembrane region" description="Helical" evidence="9">
    <location>
        <begin position="55"/>
        <end position="76"/>
    </location>
</feature>
<keyword evidence="7 8" id="KW-0407">Ion channel</keyword>
<dbReference type="GO" id="GO:0005886">
    <property type="term" value="C:plasma membrane"/>
    <property type="evidence" value="ECO:0007669"/>
    <property type="project" value="TreeGrafter"/>
</dbReference>
<dbReference type="Pfam" id="PF07885">
    <property type="entry name" value="Ion_trans_2"/>
    <property type="match status" value="2"/>
</dbReference>
<name>A0A1I8EU06_WUCBA</name>
<dbReference type="PANTHER" id="PTHR11003:SF341">
    <property type="entry name" value="POTASSIUM CHANNEL DOMAIN-CONTAINING PROTEIN"/>
    <property type="match status" value="1"/>
</dbReference>
<dbReference type="STRING" id="6293.A0A1I8EU06"/>
<feature type="transmembrane region" description="Helical" evidence="9">
    <location>
        <begin position="226"/>
        <end position="251"/>
    </location>
</feature>
<evidence type="ECO:0000256" key="7">
    <source>
        <dbReference type="ARBA" id="ARBA00023303"/>
    </source>
</evidence>
<keyword evidence="4 9" id="KW-1133">Transmembrane helix</keyword>
<reference evidence="11" key="1">
    <citation type="submission" date="2016-11" db="UniProtKB">
        <authorList>
            <consortium name="WormBaseParasite"/>
        </authorList>
    </citation>
    <scope>IDENTIFICATION</scope>
    <source>
        <strain evidence="11">pt0022</strain>
    </source>
</reference>
<sequence>MNLSILKFNFWGSTVLRVVVPQMLIIILLIAYVLFGSAMFVILDDNLAKENFTDIILFSFTTIATIGFLTLLQYFIGKYLILIPRNPSGHLAKKKVLSKIRLQPVIGYGNITPSTPWAQLFCIAFSIFGIPMTLLTLANLGKYLTKSYWMALVCLGKEMRWRPCENAKMPLPTIIILFLITFAFGSILFYQKGRGFSMDDVYFSIISFATVGFGDKFPTADDPLRLIAMVCYLVWGMILMTTTFSIVSSYLRTIHYLGRKLRGARDVHVWFGGKSMKVSKLLEIVAAELNASPRQLKSVLRDLDSLISTAVEENQLLSRRSSFLLKGRCSVKKRIGYSLQDIDERKSHYDHLTTGSFETVQEDGILLHEKFFKERRMIDRHHSIDLGELSRRTVVKFEV</sequence>
<dbReference type="GO" id="GO:0030322">
    <property type="term" value="P:stabilization of membrane potential"/>
    <property type="evidence" value="ECO:0007669"/>
    <property type="project" value="TreeGrafter"/>
</dbReference>
<dbReference type="WBParaSite" id="maker-PairedContig_4962-snap-gene-0.13-mRNA-1">
    <property type="protein sequence ID" value="maker-PairedContig_4962-snap-gene-0.13-mRNA-1"/>
    <property type="gene ID" value="maker-PairedContig_4962-snap-gene-0.13"/>
</dbReference>
<keyword evidence="6 9" id="KW-0472">Membrane</keyword>
<organism evidence="11">
    <name type="scientific">Wuchereria bancrofti</name>
    <dbReference type="NCBI Taxonomy" id="6293"/>
    <lineage>
        <taxon>Eukaryota</taxon>
        <taxon>Metazoa</taxon>
        <taxon>Ecdysozoa</taxon>
        <taxon>Nematoda</taxon>
        <taxon>Chromadorea</taxon>
        <taxon>Rhabditida</taxon>
        <taxon>Spirurina</taxon>
        <taxon>Spiruromorpha</taxon>
        <taxon>Filarioidea</taxon>
        <taxon>Onchocercidae</taxon>
        <taxon>Wuchereria</taxon>
    </lineage>
</organism>
<evidence type="ECO:0000256" key="1">
    <source>
        <dbReference type="ARBA" id="ARBA00004141"/>
    </source>
</evidence>